<dbReference type="InterPro" id="IPR002195">
    <property type="entry name" value="Dihydroorotase_CS"/>
</dbReference>
<accession>A0A1H9F0T4</accession>
<dbReference type="InterPro" id="IPR024403">
    <property type="entry name" value="DHOase_cat"/>
</dbReference>
<protein>
    <recommendedName>
        <fullName evidence="6">Dihydroorotase</fullName>
        <shortName evidence="6">DHOase</shortName>
        <ecNumber evidence="6">3.5.2.3</ecNumber>
    </recommendedName>
</protein>
<feature type="binding site" evidence="6">
    <location>
        <position position="59"/>
    </location>
    <ligand>
        <name>Zn(2+)</name>
        <dbReference type="ChEBI" id="CHEBI:29105"/>
        <label>1</label>
    </ligand>
</feature>
<gene>
    <name evidence="6" type="primary">pyrC</name>
    <name evidence="8" type="ORF">SAMN04488558_10836</name>
</gene>
<comment type="similarity">
    <text evidence="2 6">Belongs to the metallo-dependent hydrolases superfamily. DHOase family. Class I DHOase subfamily.</text>
</comment>
<sequence length="423" mass="45100">MATLFKNGRDAQGQVLEVYVQDGCIQEIASEISAPNGVADLQVIDCQGKLLAPGLVDIHVHLREPGGEHKETIASGTKAAARGGFTTICAMPNTKPVPDDLAILSNLQERIKQSAVVKVQPYASISQDLQGENLNDFKSLKEAGAVAFTDDGVGIQTAGMMLAAMSQVQALGSLIVAHTEDNSLALDGVVHQGKVSQRLGLPGIPASAETSQIARDVILAGQTGCPYHICHVSAKESVSIIRWAKSQGYPVTAEVTPHHLLLDEDDIPGPDTAWKMNPPLRSAEDRQALIQGLLDGTIDCIATDHAPHAKEEKAQSILTAPFGIVGLETAFALLYTHLVVKGVCSLSQLVDWLTCRPADIFKLPAGRLTEGQAADLVLIDLVAQSTIDVNQFYSKGHNTPFADWQVQGRVCLTMVDGQIVYQA</sequence>
<evidence type="ECO:0000256" key="6">
    <source>
        <dbReference type="HAMAP-Rule" id="MF_00220"/>
    </source>
</evidence>
<dbReference type="Gene3D" id="3.20.20.140">
    <property type="entry name" value="Metal-dependent hydrolases"/>
    <property type="match status" value="1"/>
</dbReference>
<evidence type="ECO:0000256" key="1">
    <source>
        <dbReference type="ARBA" id="ARBA00002368"/>
    </source>
</evidence>
<keyword evidence="9" id="KW-1185">Reference proteome</keyword>
<feature type="binding site" evidence="6">
    <location>
        <position position="151"/>
    </location>
    <ligand>
        <name>Zn(2+)</name>
        <dbReference type="ChEBI" id="CHEBI:29105"/>
        <label>2</label>
    </ligand>
</feature>
<evidence type="ECO:0000313" key="8">
    <source>
        <dbReference type="EMBL" id="SEQ31590.1"/>
    </source>
</evidence>
<evidence type="ECO:0000256" key="5">
    <source>
        <dbReference type="ARBA" id="ARBA00022975"/>
    </source>
</evidence>
<dbReference type="RefSeq" id="WP_092572181.1">
    <property type="nucleotide sequence ID" value="NZ_FOEN01000008.1"/>
</dbReference>
<dbReference type="EMBL" id="FOEN01000008">
    <property type="protein sequence ID" value="SEQ31590.1"/>
    <property type="molecule type" value="Genomic_DNA"/>
</dbReference>
<name>A0A1H9F0T4_9LACT</name>
<dbReference type="PROSITE" id="PS00483">
    <property type="entry name" value="DIHYDROOROTASE_2"/>
    <property type="match status" value="1"/>
</dbReference>
<evidence type="ECO:0000256" key="3">
    <source>
        <dbReference type="ARBA" id="ARBA00022723"/>
    </source>
</evidence>
<dbReference type="NCBIfam" id="NF006837">
    <property type="entry name" value="PRK09357.1-2"/>
    <property type="match status" value="1"/>
</dbReference>
<keyword evidence="3 6" id="KW-0479">Metal-binding</keyword>
<comment type="function">
    <text evidence="1 6">Catalyzes the reversible cyclization of carbamoyl aspartate to dihydroorotate.</text>
</comment>
<feature type="binding site" evidence="6">
    <location>
        <position position="178"/>
    </location>
    <ligand>
        <name>Zn(2+)</name>
        <dbReference type="ChEBI" id="CHEBI:29105"/>
        <label>2</label>
    </ligand>
</feature>
<comment type="pathway">
    <text evidence="6">Pyrimidine metabolism; UMP biosynthesis via de novo pathway; (S)-dihydroorotate from bicarbonate: step 3/3.</text>
</comment>
<dbReference type="OrthoDB" id="9765462at2"/>
<dbReference type="SUPFAM" id="SSF51556">
    <property type="entry name" value="Metallo-dependent hydrolases"/>
    <property type="match status" value="1"/>
</dbReference>
<dbReference type="GO" id="GO:0004038">
    <property type="term" value="F:allantoinase activity"/>
    <property type="evidence" value="ECO:0007669"/>
    <property type="project" value="TreeGrafter"/>
</dbReference>
<dbReference type="PROSITE" id="PS00482">
    <property type="entry name" value="DIHYDROOROTASE_1"/>
    <property type="match status" value="1"/>
</dbReference>
<comment type="cofactor">
    <cofactor evidence="6">
        <name>Zn(2+)</name>
        <dbReference type="ChEBI" id="CHEBI:29105"/>
    </cofactor>
    <text evidence="6">Binds 2 Zn(2+) ions per subunit.</text>
</comment>
<feature type="binding site" evidence="6">
    <location>
        <position position="93"/>
    </location>
    <ligand>
        <name>substrate</name>
    </ligand>
</feature>
<dbReference type="PANTHER" id="PTHR43668">
    <property type="entry name" value="ALLANTOINASE"/>
    <property type="match status" value="1"/>
</dbReference>
<feature type="active site" evidence="6">
    <location>
        <position position="304"/>
    </location>
</feature>
<evidence type="ECO:0000259" key="7">
    <source>
        <dbReference type="Pfam" id="PF12890"/>
    </source>
</evidence>
<feature type="binding site" evidence="6">
    <location>
        <position position="277"/>
    </location>
    <ligand>
        <name>substrate</name>
    </ligand>
</feature>
<dbReference type="NCBIfam" id="TIGR00857">
    <property type="entry name" value="pyrC_multi"/>
    <property type="match status" value="1"/>
</dbReference>
<dbReference type="GO" id="GO:0006145">
    <property type="term" value="P:purine nucleobase catabolic process"/>
    <property type="evidence" value="ECO:0007669"/>
    <property type="project" value="TreeGrafter"/>
</dbReference>
<dbReference type="EC" id="3.5.2.3" evidence="6"/>
<evidence type="ECO:0000313" key="9">
    <source>
        <dbReference type="Proteomes" id="UP000198833"/>
    </source>
</evidence>
<dbReference type="HAMAP" id="MF_00220_B">
    <property type="entry name" value="PyrC_classI_B"/>
    <property type="match status" value="1"/>
</dbReference>
<feature type="binding site" evidence="6">
    <location>
        <position position="231"/>
    </location>
    <ligand>
        <name>Zn(2+)</name>
        <dbReference type="ChEBI" id="CHEBI:29105"/>
        <label>2</label>
    </ligand>
</feature>
<proteinExistence type="inferred from homology"/>
<dbReference type="InterPro" id="IPR050138">
    <property type="entry name" value="DHOase/Allantoinase_Hydrolase"/>
</dbReference>
<feature type="binding site" evidence="6">
    <location>
        <position position="304"/>
    </location>
    <ligand>
        <name>Zn(2+)</name>
        <dbReference type="ChEBI" id="CHEBI:29105"/>
        <label>1</label>
    </ligand>
</feature>
<dbReference type="GO" id="GO:0008270">
    <property type="term" value="F:zinc ion binding"/>
    <property type="evidence" value="ECO:0007669"/>
    <property type="project" value="UniProtKB-UniRule"/>
</dbReference>
<dbReference type="GO" id="GO:0004151">
    <property type="term" value="F:dihydroorotase activity"/>
    <property type="evidence" value="ECO:0007669"/>
    <property type="project" value="UniProtKB-UniRule"/>
</dbReference>
<dbReference type="GO" id="GO:0044205">
    <property type="term" value="P:'de novo' UMP biosynthetic process"/>
    <property type="evidence" value="ECO:0007669"/>
    <property type="project" value="UniProtKB-UniRule"/>
</dbReference>
<dbReference type="InterPro" id="IPR004722">
    <property type="entry name" value="DHOase"/>
</dbReference>
<feature type="binding site" evidence="6">
    <location>
        <position position="61"/>
    </location>
    <ligand>
        <name>Zn(2+)</name>
        <dbReference type="ChEBI" id="CHEBI:29105"/>
        <label>1</label>
    </ligand>
</feature>
<feature type="binding site" evidence="6">
    <location>
        <position position="308"/>
    </location>
    <ligand>
        <name>substrate</name>
    </ligand>
</feature>
<evidence type="ECO:0000256" key="2">
    <source>
        <dbReference type="ARBA" id="ARBA00010286"/>
    </source>
</evidence>
<dbReference type="UniPathway" id="UPA00070">
    <property type="reaction ID" value="UER00117"/>
</dbReference>
<feature type="domain" description="Dihydroorotase catalytic" evidence="7">
    <location>
        <begin position="48"/>
        <end position="237"/>
    </location>
</feature>
<feature type="binding site" evidence="6">
    <location>
        <begin position="61"/>
        <end position="63"/>
    </location>
    <ligand>
        <name>substrate</name>
    </ligand>
</feature>
<dbReference type="Gene3D" id="2.30.40.10">
    <property type="entry name" value="Urease, subunit C, domain 1"/>
    <property type="match status" value="1"/>
</dbReference>
<organism evidence="8 9">
    <name type="scientific">Ignavigranum ruoffiae</name>
    <dbReference type="NCBI Taxonomy" id="89093"/>
    <lineage>
        <taxon>Bacteria</taxon>
        <taxon>Bacillati</taxon>
        <taxon>Bacillota</taxon>
        <taxon>Bacilli</taxon>
        <taxon>Lactobacillales</taxon>
        <taxon>Aerococcaceae</taxon>
        <taxon>Ignavigranum</taxon>
    </lineage>
</organism>
<keyword evidence="5 6" id="KW-0665">Pyrimidine biosynthesis</keyword>
<dbReference type="STRING" id="89093.SAMN04488558_10836"/>
<dbReference type="GO" id="GO:0005737">
    <property type="term" value="C:cytoplasm"/>
    <property type="evidence" value="ECO:0007669"/>
    <property type="project" value="TreeGrafter"/>
</dbReference>
<comment type="catalytic activity">
    <reaction evidence="6">
        <text>(S)-dihydroorotate + H2O = N-carbamoyl-L-aspartate + H(+)</text>
        <dbReference type="Rhea" id="RHEA:24296"/>
        <dbReference type="ChEBI" id="CHEBI:15377"/>
        <dbReference type="ChEBI" id="CHEBI:15378"/>
        <dbReference type="ChEBI" id="CHEBI:30864"/>
        <dbReference type="ChEBI" id="CHEBI:32814"/>
        <dbReference type="EC" id="3.5.2.3"/>
    </reaction>
</comment>
<dbReference type="Proteomes" id="UP000198833">
    <property type="component" value="Unassembled WGS sequence"/>
</dbReference>
<evidence type="ECO:0000256" key="4">
    <source>
        <dbReference type="ARBA" id="ARBA00022801"/>
    </source>
</evidence>
<feature type="binding site" evidence="6">
    <location>
        <position position="151"/>
    </location>
    <ligand>
        <name>Zn(2+)</name>
        <dbReference type="ChEBI" id="CHEBI:29105"/>
        <label>1</label>
    </ligand>
</feature>
<feature type="binding site" evidence="6">
    <location>
        <begin position="322"/>
        <end position="323"/>
    </location>
    <ligand>
        <name>substrate</name>
    </ligand>
</feature>
<dbReference type="SUPFAM" id="SSF51338">
    <property type="entry name" value="Composite domain of metallo-dependent hydrolases"/>
    <property type="match status" value="1"/>
</dbReference>
<dbReference type="CDD" id="cd01317">
    <property type="entry name" value="DHOase_IIa"/>
    <property type="match status" value="1"/>
</dbReference>
<dbReference type="AlphaFoldDB" id="A0A1H9F0T4"/>
<dbReference type="PANTHER" id="PTHR43668:SF2">
    <property type="entry name" value="ALLANTOINASE"/>
    <property type="match status" value="1"/>
</dbReference>
<dbReference type="InterPro" id="IPR011059">
    <property type="entry name" value="Metal-dep_hydrolase_composite"/>
</dbReference>
<dbReference type="InterPro" id="IPR032466">
    <property type="entry name" value="Metal_Hydrolase"/>
</dbReference>
<keyword evidence="6" id="KW-0862">Zinc</keyword>
<reference evidence="8 9" key="1">
    <citation type="submission" date="2016-10" db="EMBL/GenBank/DDBJ databases">
        <authorList>
            <person name="de Groot N.N."/>
        </authorList>
    </citation>
    <scope>NUCLEOTIDE SEQUENCE [LARGE SCALE GENOMIC DNA]</scope>
    <source>
        <strain evidence="8 9">DSM 15695</strain>
    </source>
</reference>
<keyword evidence="4 6" id="KW-0378">Hydrolase</keyword>
<dbReference type="Pfam" id="PF12890">
    <property type="entry name" value="DHOase"/>
    <property type="match status" value="1"/>
</dbReference>